<keyword evidence="2" id="KW-0812">Transmembrane</keyword>
<dbReference type="SUPFAM" id="SSF48726">
    <property type="entry name" value="Immunoglobulin"/>
    <property type="match status" value="3"/>
</dbReference>
<dbReference type="AlphaFoldDB" id="A0ABD1JI54"/>
<feature type="domain" description="Ig-like" evidence="3">
    <location>
        <begin position="94"/>
        <end position="183"/>
    </location>
</feature>
<feature type="transmembrane region" description="Helical" evidence="2">
    <location>
        <begin position="283"/>
        <end position="306"/>
    </location>
</feature>
<dbReference type="Pfam" id="PF00047">
    <property type="entry name" value="ig"/>
    <property type="match status" value="1"/>
</dbReference>
<name>A0ABD1JI54_9TELE</name>
<feature type="transmembrane region" description="Helical" evidence="2">
    <location>
        <begin position="6"/>
        <end position="26"/>
    </location>
</feature>
<feature type="domain" description="Ig-like" evidence="3">
    <location>
        <begin position="188"/>
        <end position="272"/>
    </location>
</feature>
<comment type="caution">
    <text evidence="4">The sequence shown here is derived from an EMBL/GenBank/DDBJ whole genome shotgun (WGS) entry which is preliminary data.</text>
</comment>
<reference evidence="4 5" key="1">
    <citation type="submission" date="2024-09" db="EMBL/GenBank/DDBJ databases">
        <title>A chromosome-level genome assembly of Gray's grenadier anchovy, Coilia grayii.</title>
        <authorList>
            <person name="Fu Z."/>
        </authorList>
    </citation>
    <scope>NUCLEOTIDE SEQUENCE [LARGE SCALE GENOMIC DNA]</scope>
    <source>
        <strain evidence="4">G4</strain>
        <tissue evidence="4">Muscle</tissue>
    </source>
</reference>
<dbReference type="Proteomes" id="UP001591681">
    <property type="component" value="Unassembled WGS sequence"/>
</dbReference>
<proteinExistence type="predicted"/>
<evidence type="ECO:0000256" key="1">
    <source>
        <dbReference type="ARBA" id="ARBA00023319"/>
    </source>
</evidence>
<dbReference type="Gene3D" id="2.60.40.10">
    <property type="entry name" value="Immunoglobulins"/>
    <property type="match status" value="3"/>
</dbReference>
<dbReference type="SMART" id="SM00409">
    <property type="entry name" value="IG"/>
    <property type="match status" value="3"/>
</dbReference>
<sequence length="387" mass="42726">MCCEGVYVVVTFVLLSLPGASVVLPCRYKYWGIGHYIGGEWYKEKSGRVREHSDSNYPHCSLQIDKLSDEHAGVYHFQFYTAFHQRWIRGGSGIRVSVTALQVLMNPETVTEGERLTLTCNTTCSLSDNSTFIWYKNGQLLTSKHTTRDNKLQLNPVSSEDSGNYSCAFRGHESLSSTAVFLHVRYKPKNVSVSISASGDMNEGDTVTLTCSNDANPPVHNYTWYVKTGAESLVRGTGENISFNVISDTSGLYYCQAQNEVGSQTSTEVAVQGVKRGSVGDTVILPVIITAFLILAVLLILGFVYFSDSELLYATMATRPMTSDPTQRAATRDQDDVQYASVQIKRPKTQTTVQEDSVTYASVQFHRGSAATRAENDNVIYSGVNQL</sequence>
<evidence type="ECO:0000256" key="2">
    <source>
        <dbReference type="SAM" id="Phobius"/>
    </source>
</evidence>
<dbReference type="InterPro" id="IPR003598">
    <property type="entry name" value="Ig_sub2"/>
</dbReference>
<dbReference type="InterPro" id="IPR013783">
    <property type="entry name" value="Ig-like_fold"/>
</dbReference>
<accession>A0ABD1JI54</accession>
<evidence type="ECO:0000259" key="3">
    <source>
        <dbReference type="PROSITE" id="PS50835"/>
    </source>
</evidence>
<keyword evidence="2" id="KW-1133">Transmembrane helix</keyword>
<dbReference type="PROSITE" id="PS50835">
    <property type="entry name" value="IG_LIKE"/>
    <property type="match status" value="2"/>
</dbReference>
<evidence type="ECO:0000313" key="5">
    <source>
        <dbReference type="Proteomes" id="UP001591681"/>
    </source>
</evidence>
<dbReference type="PANTHER" id="PTHR46013">
    <property type="entry name" value="VASCULAR CELL ADHESION MOLECULE 1"/>
    <property type="match status" value="1"/>
</dbReference>
<keyword evidence="5" id="KW-1185">Reference proteome</keyword>
<dbReference type="InterPro" id="IPR036179">
    <property type="entry name" value="Ig-like_dom_sf"/>
</dbReference>
<organism evidence="4 5">
    <name type="scientific">Coilia grayii</name>
    <name type="common">Gray's grenadier anchovy</name>
    <dbReference type="NCBI Taxonomy" id="363190"/>
    <lineage>
        <taxon>Eukaryota</taxon>
        <taxon>Metazoa</taxon>
        <taxon>Chordata</taxon>
        <taxon>Craniata</taxon>
        <taxon>Vertebrata</taxon>
        <taxon>Euteleostomi</taxon>
        <taxon>Actinopterygii</taxon>
        <taxon>Neopterygii</taxon>
        <taxon>Teleostei</taxon>
        <taxon>Clupei</taxon>
        <taxon>Clupeiformes</taxon>
        <taxon>Clupeoidei</taxon>
        <taxon>Engraulidae</taxon>
        <taxon>Coilinae</taxon>
        <taxon>Coilia</taxon>
    </lineage>
</organism>
<dbReference type="EMBL" id="JBHFQA010000015">
    <property type="protein sequence ID" value="KAL2086839.1"/>
    <property type="molecule type" value="Genomic_DNA"/>
</dbReference>
<keyword evidence="2" id="KW-0472">Membrane</keyword>
<gene>
    <name evidence="4" type="ORF">ACEWY4_017898</name>
</gene>
<dbReference type="InterPro" id="IPR013151">
    <property type="entry name" value="Immunoglobulin_dom"/>
</dbReference>
<evidence type="ECO:0000313" key="4">
    <source>
        <dbReference type="EMBL" id="KAL2086839.1"/>
    </source>
</evidence>
<protein>
    <recommendedName>
        <fullName evidence="3">Ig-like domain-containing protein</fullName>
    </recommendedName>
</protein>
<keyword evidence="1" id="KW-0393">Immunoglobulin domain</keyword>
<dbReference type="SMART" id="SM00408">
    <property type="entry name" value="IGc2"/>
    <property type="match status" value="2"/>
</dbReference>
<dbReference type="InterPro" id="IPR003599">
    <property type="entry name" value="Ig_sub"/>
</dbReference>
<dbReference type="Pfam" id="PF13895">
    <property type="entry name" value="Ig_2"/>
    <property type="match status" value="1"/>
</dbReference>
<dbReference type="PANTHER" id="PTHR46013:SF4">
    <property type="entry name" value="B-CELL RECEPTOR CD22-RELATED"/>
    <property type="match status" value="1"/>
</dbReference>
<dbReference type="InterPro" id="IPR007110">
    <property type="entry name" value="Ig-like_dom"/>
</dbReference>